<comment type="caution">
    <text evidence="1">The sequence shown here is derived from an EMBL/GenBank/DDBJ whole genome shotgun (WGS) entry which is preliminary data.</text>
</comment>
<reference evidence="1" key="1">
    <citation type="submission" date="2023-07" db="EMBL/GenBank/DDBJ databases">
        <title>Black Yeasts Isolated from many extreme environments.</title>
        <authorList>
            <person name="Coleine C."/>
            <person name="Stajich J.E."/>
            <person name="Selbmann L."/>
        </authorList>
    </citation>
    <scope>NUCLEOTIDE SEQUENCE</scope>
    <source>
        <strain evidence="1">CCFEE 5714</strain>
    </source>
</reference>
<proteinExistence type="predicted"/>
<dbReference type="EMBL" id="JAUTXU010000132">
    <property type="protein sequence ID" value="KAK3705079.1"/>
    <property type="molecule type" value="Genomic_DNA"/>
</dbReference>
<organism evidence="1 2">
    <name type="scientific">Vermiconidia calcicola</name>
    <dbReference type="NCBI Taxonomy" id="1690605"/>
    <lineage>
        <taxon>Eukaryota</taxon>
        <taxon>Fungi</taxon>
        <taxon>Dikarya</taxon>
        <taxon>Ascomycota</taxon>
        <taxon>Pezizomycotina</taxon>
        <taxon>Dothideomycetes</taxon>
        <taxon>Dothideomycetidae</taxon>
        <taxon>Mycosphaerellales</taxon>
        <taxon>Extremaceae</taxon>
        <taxon>Vermiconidia</taxon>
    </lineage>
</organism>
<dbReference type="Proteomes" id="UP001281147">
    <property type="component" value="Unassembled WGS sequence"/>
</dbReference>
<accession>A0ACC3MWJ9</accession>
<evidence type="ECO:0000313" key="2">
    <source>
        <dbReference type="Proteomes" id="UP001281147"/>
    </source>
</evidence>
<gene>
    <name evidence="1" type="ORF">LTR37_013446</name>
</gene>
<name>A0ACC3MWJ9_9PEZI</name>
<keyword evidence="2" id="KW-1185">Reference proteome</keyword>
<sequence length="207" mass="22986">MATCNLTSAAAERSASRSMSTTRPKPLPVIGPNISNVVAGCNLNCRFDLKNIALHGRNAIYNPKRFPAVVLRIREPKSTALIFEGGKMQVLGTKSIDEAKLASRKFARILQKMGYNVRLEDSTVQNMVGSAGTRMVIGLEGLCTEHYPYTKYEPELFPGLVYTMLSPKMTVLVFAKGKLVFLGAKRKEDLEQALQSLYPVLVRHRRL</sequence>
<evidence type="ECO:0000313" key="1">
    <source>
        <dbReference type="EMBL" id="KAK3705079.1"/>
    </source>
</evidence>
<protein>
    <submittedName>
        <fullName evidence="1">Uncharacterized protein</fullName>
    </submittedName>
</protein>